<organism evidence="2 3">
    <name type="scientific">Candidatus Daviesbacteria bacterium GW2011_GWC2_40_12</name>
    <dbReference type="NCBI Taxonomy" id="1618431"/>
    <lineage>
        <taxon>Bacteria</taxon>
        <taxon>Candidatus Daviesiibacteriota</taxon>
    </lineage>
</organism>
<evidence type="ECO:0000256" key="1">
    <source>
        <dbReference type="SAM" id="Phobius"/>
    </source>
</evidence>
<dbReference type="EMBL" id="LBYB01000001">
    <property type="protein sequence ID" value="KKR42709.1"/>
    <property type="molecule type" value="Genomic_DNA"/>
</dbReference>
<dbReference type="Proteomes" id="UP000034881">
    <property type="component" value="Unassembled WGS sequence"/>
</dbReference>
<name>A0A0G0QQK1_9BACT</name>
<feature type="transmembrane region" description="Helical" evidence="1">
    <location>
        <begin position="489"/>
        <end position="510"/>
    </location>
</feature>
<reference evidence="2 3" key="1">
    <citation type="journal article" date="2015" name="Nature">
        <title>rRNA introns, odd ribosomes, and small enigmatic genomes across a large radiation of phyla.</title>
        <authorList>
            <person name="Brown C.T."/>
            <person name="Hug L.A."/>
            <person name="Thomas B.C."/>
            <person name="Sharon I."/>
            <person name="Castelle C.J."/>
            <person name="Singh A."/>
            <person name="Wilkins M.J."/>
            <person name="Williams K.H."/>
            <person name="Banfield J.F."/>
        </authorList>
    </citation>
    <scope>NUCLEOTIDE SEQUENCE [LARGE SCALE GENOMIC DNA]</scope>
</reference>
<evidence type="ECO:0000313" key="2">
    <source>
        <dbReference type="EMBL" id="KKR42709.1"/>
    </source>
</evidence>
<keyword evidence="1" id="KW-0812">Transmembrane</keyword>
<keyword evidence="1" id="KW-0472">Membrane</keyword>
<keyword evidence="1" id="KW-1133">Transmembrane helix</keyword>
<feature type="transmembrane region" description="Helical" evidence="1">
    <location>
        <begin position="399"/>
        <end position="417"/>
    </location>
</feature>
<feature type="transmembrane region" description="Helical" evidence="1">
    <location>
        <begin position="456"/>
        <end position="477"/>
    </location>
</feature>
<feature type="transmembrane region" description="Helical" evidence="1">
    <location>
        <begin position="596"/>
        <end position="615"/>
    </location>
</feature>
<dbReference type="Gene3D" id="3.20.20.510">
    <property type="entry name" value="Uncharacterised protein PF12979, DUF3863"/>
    <property type="match status" value="1"/>
</dbReference>
<evidence type="ECO:0000313" key="3">
    <source>
        <dbReference type="Proteomes" id="UP000034881"/>
    </source>
</evidence>
<comment type="caution">
    <text evidence="2">The sequence shown here is derived from an EMBL/GenBank/DDBJ whole genome shotgun (WGS) entry which is preliminary data.</text>
</comment>
<proteinExistence type="predicted"/>
<feature type="transmembrane region" description="Helical" evidence="1">
    <location>
        <begin position="568"/>
        <end position="587"/>
    </location>
</feature>
<accession>A0A0G0QQK1</accession>
<dbReference type="AlphaFoldDB" id="A0A0G0QQK1"/>
<sequence>MLMKIKNKILLVTFVLVLFISQIYFIAPQSVFAVSTNCNNRFVTLVNPVRGRDLWKDKSLNPIQDQYTTISVYKFPATWLLQYDVLKDAKVLEEIKKFDDSSELGVLLEVSQSSAEAARVIYPHAVPWFNPNAVFLSGYSQSDRRKLIDKLFTDFRESFGYYPKSVGAWWIDSYSLNYLKEKYGIKAAMIVADQKTTDSYGIWGQWWGVPYYPSKVNILTPATSLENKLNVLVIQWAQRDPLLAFGDGTKFSNYSLQANDYTERGKDTLYFKQLVDSYLDCKNPVGQITVGLETGIESVGHIKEYRNQLAVLREISNLKFITMSRMSEEFAKVYPEIPHYAEVSLYDSIWKMTTKDRLNEKFKENISYNAEIPFADYFTADKSHFLDRRLPEKTQQRNLFWFPYFLIASLALLLFSYQRGIIRVWLAGMLFAFASFGLILRSYYQMGWKIYFGPQLPFLEFFQILLVLGSFFVIWFLSRLKFMGKNPYLLWLIPLIFGLDFLVLSIRVSYISEKYYVGFMRDALNFVGFEVKPFLNITFVKLDFPSYLSSAFLKIDLKYVWDNPISALIFYPMIHVVLGIIFSYLLVKLSPRLQKICIGILIIIFLFYLLGILRADPRQVVPILLQ</sequence>
<gene>
    <name evidence="2" type="ORF">UT77_C0001G0160</name>
</gene>
<feature type="transmembrane region" description="Helical" evidence="1">
    <location>
        <begin position="424"/>
        <end position="444"/>
    </location>
</feature>
<protein>
    <submittedName>
        <fullName evidence="2">Uncharacterized protein</fullName>
    </submittedName>
</protein>